<reference evidence="2 3" key="1">
    <citation type="journal article" date="2018" name="Mol. Biol. Evol.">
        <title>Analysis of the draft genome of the red seaweed Gracilariopsis chorda provides insights into genome size evolution in Rhodophyta.</title>
        <authorList>
            <person name="Lee J."/>
            <person name="Yang E.C."/>
            <person name="Graf L."/>
            <person name="Yang J.H."/>
            <person name="Qiu H."/>
            <person name="Zel Zion U."/>
            <person name="Chan C.X."/>
            <person name="Stephens T.G."/>
            <person name="Weber A.P.M."/>
            <person name="Boo G.H."/>
            <person name="Boo S.M."/>
            <person name="Kim K.M."/>
            <person name="Shin Y."/>
            <person name="Jung M."/>
            <person name="Lee S.J."/>
            <person name="Yim H.S."/>
            <person name="Lee J.H."/>
            <person name="Bhattacharya D."/>
            <person name="Yoon H.S."/>
        </authorList>
    </citation>
    <scope>NUCLEOTIDE SEQUENCE [LARGE SCALE GENOMIC DNA]</scope>
    <source>
        <strain evidence="2 3">SKKU-2015</strain>
        <tissue evidence="2">Whole body</tissue>
    </source>
</reference>
<evidence type="ECO:0000313" key="2">
    <source>
        <dbReference type="EMBL" id="PXF42011.1"/>
    </source>
</evidence>
<protein>
    <submittedName>
        <fullName evidence="2">Uncharacterized protein</fullName>
    </submittedName>
</protein>
<feature type="compositionally biased region" description="Basic and acidic residues" evidence="1">
    <location>
        <begin position="61"/>
        <end position="72"/>
    </location>
</feature>
<organism evidence="2 3">
    <name type="scientific">Gracilariopsis chorda</name>
    <dbReference type="NCBI Taxonomy" id="448386"/>
    <lineage>
        <taxon>Eukaryota</taxon>
        <taxon>Rhodophyta</taxon>
        <taxon>Florideophyceae</taxon>
        <taxon>Rhodymeniophycidae</taxon>
        <taxon>Gracilariales</taxon>
        <taxon>Gracilariaceae</taxon>
        <taxon>Gracilariopsis</taxon>
    </lineage>
</organism>
<dbReference type="AlphaFoldDB" id="A0A2V3IIW2"/>
<evidence type="ECO:0000256" key="1">
    <source>
        <dbReference type="SAM" id="MobiDB-lite"/>
    </source>
</evidence>
<accession>A0A2V3IIW2</accession>
<evidence type="ECO:0000313" key="3">
    <source>
        <dbReference type="Proteomes" id="UP000247409"/>
    </source>
</evidence>
<name>A0A2V3IIW2_9FLOR</name>
<sequence length="139" mass="15782">MKEILKEGGGGMRGVEEKWSPVTQEARKIRREMKRREEGTGRGEGVGSRLKKKRKPMAGVRHGEKDVGPAVRRGEELVQFQSAVDVARTNERLIGEQEERHMTGMGSFGARRVFENGDSFPMNLSEMTFKEMETQDWNA</sequence>
<feature type="region of interest" description="Disordered" evidence="1">
    <location>
        <begin position="1"/>
        <end position="72"/>
    </location>
</feature>
<proteinExistence type="predicted"/>
<dbReference type="EMBL" id="NBIV01000180">
    <property type="protein sequence ID" value="PXF42011.1"/>
    <property type="molecule type" value="Genomic_DNA"/>
</dbReference>
<gene>
    <name evidence="2" type="ORF">BWQ96_08261</name>
</gene>
<comment type="caution">
    <text evidence="2">The sequence shown here is derived from an EMBL/GenBank/DDBJ whole genome shotgun (WGS) entry which is preliminary data.</text>
</comment>
<dbReference type="Proteomes" id="UP000247409">
    <property type="component" value="Unassembled WGS sequence"/>
</dbReference>
<keyword evidence="3" id="KW-1185">Reference proteome</keyword>